<reference evidence="1 2" key="1">
    <citation type="submission" date="2018-12" db="EMBL/GenBank/DDBJ databases">
        <title>Genome Sequence of Candidatus Viridilinea halotolerans isolated from saline sulfide-rich spring.</title>
        <authorList>
            <person name="Grouzdev D.S."/>
            <person name="Burganskaya E.I."/>
            <person name="Krutkina M.S."/>
            <person name="Sukhacheva M.V."/>
            <person name="Gorlenko V.M."/>
        </authorList>
    </citation>
    <scope>NUCLEOTIDE SEQUENCE [LARGE SCALE GENOMIC DNA]</scope>
    <source>
        <strain evidence="1">Chok-6</strain>
    </source>
</reference>
<evidence type="ECO:0000313" key="2">
    <source>
        <dbReference type="Proteomes" id="UP000280307"/>
    </source>
</evidence>
<sequence length="62" mass="7345">MSTVLELRRFKAPRWIHTEAGQWAYESNEEWRHAANQTFGVTERRLLLDEAEALRKRTSETA</sequence>
<name>A0A426TQJ7_9CHLR</name>
<accession>A0A426TQJ7</accession>
<dbReference type="Proteomes" id="UP000280307">
    <property type="component" value="Unassembled WGS sequence"/>
</dbReference>
<comment type="caution">
    <text evidence="1">The sequence shown here is derived from an EMBL/GenBank/DDBJ whole genome shotgun (WGS) entry which is preliminary data.</text>
</comment>
<evidence type="ECO:0000313" key="1">
    <source>
        <dbReference type="EMBL" id="RRR65550.1"/>
    </source>
</evidence>
<proteinExistence type="predicted"/>
<protein>
    <submittedName>
        <fullName evidence="1">Uncharacterized protein</fullName>
    </submittedName>
</protein>
<gene>
    <name evidence="1" type="ORF">EI684_22835</name>
</gene>
<dbReference type="EMBL" id="RSAS01000940">
    <property type="protein sequence ID" value="RRR65550.1"/>
    <property type="molecule type" value="Genomic_DNA"/>
</dbReference>
<dbReference type="AlphaFoldDB" id="A0A426TQJ7"/>
<organism evidence="1 2">
    <name type="scientific">Candidatus Viridilinea halotolerans</name>
    <dbReference type="NCBI Taxonomy" id="2491704"/>
    <lineage>
        <taxon>Bacteria</taxon>
        <taxon>Bacillati</taxon>
        <taxon>Chloroflexota</taxon>
        <taxon>Chloroflexia</taxon>
        <taxon>Chloroflexales</taxon>
        <taxon>Chloroflexineae</taxon>
        <taxon>Oscillochloridaceae</taxon>
        <taxon>Candidatus Viridilinea</taxon>
    </lineage>
</organism>